<comment type="caution">
    <text evidence="1">The sequence shown here is derived from an EMBL/GenBank/DDBJ whole genome shotgun (WGS) entry which is preliminary data.</text>
</comment>
<name>A0ACC1BZV3_9ROSI</name>
<organism evidence="1 2">
    <name type="scientific">Pistacia atlantica</name>
    <dbReference type="NCBI Taxonomy" id="434234"/>
    <lineage>
        <taxon>Eukaryota</taxon>
        <taxon>Viridiplantae</taxon>
        <taxon>Streptophyta</taxon>
        <taxon>Embryophyta</taxon>
        <taxon>Tracheophyta</taxon>
        <taxon>Spermatophyta</taxon>
        <taxon>Magnoliopsida</taxon>
        <taxon>eudicotyledons</taxon>
        <taxon>Gunneridae</taxon>
        <taxon>Pentapetalae</taxon>
        <taxon>rosids</taxon>
        <taxon>malvids</taxon>
        <taxon>Sapindales</taxon>
        <taxon>Anacardiaceae</taxon>
        <taxon>Pistacia</taxon>
    </lineage>
</organism>
<accession>A0ACC1BZV3</accession>
<evidence type="ECO:0000313" key="2">
    <source>
        <dbReference type="Proteomes" id="UP001164250"/>
    </source>
</evidence>
<keyword evidence="2" id="KW-1185">Reference proteome</keyword>
<gene>
    <name evidence="1" type="ORF">Patl1_19230</name>
</gene>
<evidence type="ECO:0000313" key="1">
    <source>
        <dbReference type="EMBL" id="KAJ0105359.1"/>
    </source>
</evidence>
<proteinExistence type="predicted"/>
<protein>
    <submittedName>
        <fullName evidence="1">Uncharacterized protein</fullName>
    </submittedName>
</protein>
<sequence>MASSTRGLEVLLLARFVFVDLECWLWPWRHQGGNGERAMAATREFSLDELVGWSTG</sequence>
<dbReference type="Proteomes" id="UP001164250">
    <property type="component" value="Chromosome 2"/>
</dbReference>
<dbReference type="EMBL" id="CM047898">
    <property type="protein sequence ID" value="KAJ0105359.1"/>
    <property type="molecule type" value="Genomic_DNA"/>
</dbReference>
<reference evidence="2" key="1">
    <citation type="journal article" date="2023" name="G3 (Bethesda)">
        <title>Genome assembly and association tests identify interacting loci associated with vigor, precocity, and sex in interspecific pistachio rootstocks.</title>
        <authorList>
            <person name="Palmer W."/>
            <person name="Jacygrad E."/>
            <person name="Sagayaradj S."/>
            <person name="Cavanaugh K."/>
            <person name="Han R."/>
            <person name="Bertier L."/>
            <person name="Beede B."/>
            <person name="Kafkas S."/>
            <person name="Golino D."/>
            <person name="Preece J."/>
            <person name="Michelmore R."/>
        </authorList>
    </citation>
    <scope>NUCLEOTIDE SEQUENCE [LARGE SCALE GENOMIC DNA]</scope>
</reference>